<dbReference type="Pfam" id="PF16062">
    <property type="entry name" value="MavL-like"/>
    <property type="match status" value="1"/>
</dbReference>
<organism evidence="1 2">
    <name type="scientific">Rhamnusium bicolor</name>
    <dbReference type="NCBI Taxonomy" id="1586634"/>
    <lineage>
        <taxon>Eukaryota</taxon>
        <taxon>Metazoa</taxon>
        <taxon>Ecdysozoa</taxon>
        <taxon>Arthropoda</taxon>
        <taxon>Hexapoda</taxon>
        <taxon>Insecta</taxon>
        <taxon>Pterygota</taxon>
        <taxon>Neoptera</taxon>
        <taxon>Endopterygota</taxon>
        <taxon>Coleoptera</taxon>
        <taxon>Polyphaga</taxon>
        <taxon>Cucujiformia</taxon>
        <taxon>Chrysomeloidea</taxon>
        <taxon>Cerambycidae</taxon>
        <taxon>Lepturinae</taxon>
        <taxon>Rhagiini</taxon>
        <taxon>Rhamnusium</taxon>
    </lineage>
</organism>
<comment type="caution">
    <text evidence="1">The sequence shown here is derived from an EMBL/GenBank/DDBJ whole genome shotgun (WGS) entry which is preliminary data.</text>
</comment>
<dbReference type="Proteomes" id="UP001162156">
    <property type="component" value="Unassembled WGS sequence"/>
</dbReference>
<proteinExistence type="predicted"/>
<sequence length="471" mass="53939">MSDDVNWPNVPPKWDVTTYNKLFANSCEEIPTIKLGEIIEKSDQFPIPFPTCSARCKILKNYIGEDILEKNINSTYPIVHEYVLHLYANFILHKRKFGTSIEKDLYKDMTIEMLVDRLLTKRAVVFVGPLDFHVLMDKIERFGNWESIGKPGEEEPLVLKNYLSYDEVKLSALLAVSSYSQFINIGNRANKGKREDDESKIQRNGVIVGIVGPRFQKQNCMDYADIIITKEQNSKENGYGNLKTPSIQRLFINFFDEPCLTYKEVKKKFKNTNKFVTVENKVYFNNVIYERRLSLSFDTFLIEANERARTVGKMAYVQVVGYGLGVWRISNHHFLGNSLNNISDICFSYFHYDFCGKYKHGDVIDIPGHPSNGIKVHIFRREPHSKLEGSDEDKLLVVSYAWDGNSLPGNEYWTGSLDTSSDPAAASSSQVAELQNAHINPRLCGTSLRVATLKGLLTIRQYREQIFNNNC</sequence>
<evidence type="ECO:0000313" key="2">
    <source>
        <dbReference type="Proteomes" id="UP001162156"/>
    </source>
</evidence>
<keyword evidence="2" id="KW-1185">Reference proteome</keyword>
<reference evidence="1" key="1">
    <citation type="journal article" date="2023" name="Insect Mol. Biol.">
        <title>Genome sequencing provides insights into the evolution of gene families encoding plant cell wall-degrading enzymes in longhorned beetles.</title>
        <authorList>
            <person name="Shin N.R."/>
            <person name="Okamura Y."/>
            <person name="Kirsch R."/>
            <person name="Pauchet Y."/>
        </authorList>
    </citation>
    <scope>NUCLEOTIDE SEQUENCE</scope>
    <source>
        <strain evidence="1">RBIC_L_NR</strain>
    </source>
</reference>
<evidence type="ECO:0000313" key="1">
    <source>
        <dbReference type="EMBL" id="KAJ8932000.1"/>
    </source>
</evidence>
<dbReference type="AlphaFoldDB" id="A0AAV8X0R5"/>
<gene>
    <name evidence="1" type="ORF">NQ314_015046</name>
</gene>
<name>A0AAV8X0R5_9CUCU</name>
<dbReference type="InterPro" id="IPR032063">
    <property type="entry name" value="MavL-like"/>
</dbReference>
<protein>
    <submittedName>
        <fullName evidence="1">Uncharacterized protein</fullName>
    </submittedName>
</protein>
<dbReference type="EMBL" id="JANEYF010004174">
    <property type="protein sequence ID" value="KAJ8932000.1"/>
    <property type="molecule type" value="Genomic_DNA"/>
</dbReference>
<accession>A0AAV8X0R5</accession>